<dbReference type="InterPro" id="IPR051171">
    <property type="entry name" value="CaCA"/>
</dbReference>
<protein>
    <submittedName>
        <fullName evidence="7">Calx-beta domain-containing protein</fullName>
    </submittedName>
</protein>
<proteinExistence type="predicted"/>
<feature type="domain" description="Calx-beta" evidence="6">
    <location>
        <begin position="360"/>
        <end position="459"/>
    </location>
</feature>
<dbReference type="Gene3D" id="2.60.40.2030">
    <property type="match status" value="3"/>
</dbReference>
<feature type="domain" description="Calx-beta" evidence="6">
    <location>
        <begin position="471"/>
        <end position="571"/>
    </location>
</feature>
<comment type="caution">
    <text evidence="7">The sequence shown here is derived from an EMBL/GenBank/DDBJ whole genome shotgun (WGS) entry which is preliminary data.</text>
</comment>
<keyword evidence="4" id="KW-0406">Ion transport</keyword>
<dbReference type="PANTHER" id="PTHR11878:SF65">
    <property type="entry name" value="NA_CA-EXCHANGE PROTEIN, ISOFORM G"/>
    <property type="match status" value="1"/>
</dbReference>
<dbReference type="Proteomes" id="UP001595962">
    <property type="component" value="Unassembled WGS sequence"/>
</dbReference>
<gene>
    <name evidence="7" type="ORF">ACFO3I_03815</name>
</gene>
<evidence type="ECO:0000256" key="2">
    <source>
        <dbReference type="ARBA" id="ARBA00022737"/>
    </source>
</evidence>
<keyword evidence="8" id="KW-1185">Reference proteome</keyword>
<evidence type="ECO:0000256" key="5">
    <source>
        <dbReference type="SAM" id="SignalP"/>
    </source>
</evidence>
<evidence type="ECO:0000256" key="1">
    <source>
        <dbReference type="ARBA" id="ARBA00022729"/>
    </source>
</evidence>
<evidence type="ECO:0000313" key="7">
    <source>
        <dbReference type="EMBL" id="MFC4654150.1"/>
    </source>
</evidence>
<dbReference type="SUPFAM" id="SSF55486">
    <property type="entry name" value="Metalloproteases ('zincins'), catalytic domain"/>
    <property type="match status" value="1"/>
</dbReference>
<feature type="chain" id="PRO_5046280664" evidence="5">
    <location>
        <begin position="22"/>
        <end position="742"/>
    </location>
</feature>
<organism evidence="7 8">
    <name type="scientific">Rheinheimera marina</name>
    <dbReference type="NCBI Taxonomy" id="1774958"/>
    <lineage>
        <taxon>Bacteria</taxon>
        <taxon>Pseudomonadati</taxon>
        <taxon>Pseudomonadota</taxon>
        <taxon>Gammaproteobacteria</taxon>
        <taxon>Chromatiales</taxon>
        <taxon>Chromatiaceae</taxon>
        <taxon>Rheinheimera</taxon>
    </lineage>
</organism>
<feature type="signal peptide" evidence="5">
    <location>
        <begin position="1"/>
        <end position="21"/>
    </location>
</feature>
<name>A0ABV9JHF6_9GAMM</name>
<evidence type="ECO:0000256" key="4">
    <source>
        <dbReference type="ARBA" id="ARBA00023065"/>
    </source>
</evidence>
<sequence length="742" mass="79567">MIRISFITAAMAAAFSAAVFATATHLHIEGQSCPLHGDSFISAEGITAKKLAQKQLLVQRSTQGVYASATMDNPAVIDVAVLMHTTWIEAMKDKLTQDANGKYYENGAQFAVERIKAQYAYFNESLKLQKVPVVFRPVYFAQTENTLESGVEYLDLANEYATVYNCVMNPKWVEINNGNQELCESQGLFRISDITNGSADVMHYVREVKDGQSTGGLGGFFQGVAIFDAYRGGVGIIKESNAAGENLYTSDDMNSLRFGHVNASTLTHEFGHVFGGMHNVWSGEPADGNDNRAFACGKKDPRRSWDTDKKPTALWANGGWLTDETHRFYSDPDTVVDGDACGVVGEANNLRVVKENAPLVALNKTMRAATSQIQFALDSYSVTRAEGTVSITLKRTGDTSEAAYLSMTAKDGSAWEGRDFDFGFKEVAFAAGESEKTVTLTLLPRAKRHADTELSLQIHGAIGATFPTEGPTINILSDKPLVPGTVQFATESATIIEGNQLQVRINRLNGQDGYIQYTLLATDGTAKAGTDYEFWSGTRTIRDGESETTVEVDTSMIAGKQGRRHLTLNLTAVSDGAILGELTTTRVNIDDATEPGKLNFSSPVASVTEGDSIKLTVQRTDGTEGDLTVQLRTVSGTAASGTDFTSIDQPLTFAAGQSTASVTVNTLKRTGDNGSRFFYAALSRATAGTIGYTNEIVITINDSTATTNPDTGAGDSGGGGGSVGWWMMLVLAVAGLARRVKA</sequence>
<dbReference type="SUPFAM" id="SSF141072">
    <property type="entry name" value="CalX-like"/>
    <property type="match status" value="3"/>
</dbReference>
<evidence type="ECO:0000259" key="6">
    <source>
        <dbReference type="SMART" id="SM00237"/>
    </source>
</evidence>
<accession>A0ABV9JHF6</accession>
<dbReference type="RefSeq" id="WP_377331900.1">
    <property type="nucleotide sequence ID" value="NZ_JBHSGB010000004.1"/>
</dbReference>
<reference evidence="8" key="1">
    <citation type="journal article" date="2019" name="Int. J. Syst. Evol. Microbiol.">
        <title>The Global Catalogue of Microorganisms (GCM) 10K type strain sequencing project: providing services to taxonomists for standard genome sequencing and annotation.</title>
        <authorList>
            <consortium name="The Broad Institute Genomics Platform"/>
            <consortium name="The Broad Institute Genome Sequencing Center for Infectious Disease"/>
            <person name="Wu L."/>
            <person name="Ma J."/>
        </authorList>
    </citation>
    <scope>NUCLEOTIDE SEQUENCE [LARGE SCALE GENOMIC DNA]</scope>
    <source>
        <strain evidence="8">DT28</strain>
    </source>
</reference>
<dbReference type="EMBL" id="JBHSGB010000004">
    <property type="protein sequence ID" value="MFC4654150.1"/>
    <property type="molecule type" value="Genomic_DNA"/>
</dbReference>
<dbReference type="NCBIfam" id="TIGR03501">
    <property type="entry name" value="GlyGly_CTERM"/>
    <property type="match status" value="1"/>
</dbReference>
<feature type="domain" description="Calx-beta" evidence="6">
    <location>
        <begin position="585"/>
        <end position="683"/>
    </location>
</feature>
<keyword evidence="2" id="KW-0677">Repeat</keyword>
<dbReference type="InterPro" id="IPR003644">
    <property type="entry name" value="Calx_beta"/>
</dbReference>
<dbReference type="SMART" id="SM00237">
    <property type="entry name" value="Calx_beta"/>
    <property type="match status" value="3"/>
</dbReference>
<keyword evidence="1 5" id="KW-0732">Signal</keyword>
<keyword evidence="3" id="KW-0106">Calcium</keyword>
<dbReference type="PANTHER" id="PTHR11878">
    <property type="entry name" value="SODIUM/CALCIUM EXCHANGER"/>
    <property type="match status" value="1"/>
</dbReference>
<evidence type="ECO:0000256" key="3">
    <source>
        <dbReference type="ARBA" id="ARBA00022837"/>
    </source>
</evidence>
<dbReference type="InterPro" id="IPR038081">
    <property type="entry name" value="CalX-like_sf"/>
</dbReference>
<keyword evidence="4" id="KW-0813">Transport</keyword>
<dbReference type="InterPro" id="IPR020008">
    <property type="entry name" value="GlyGly_CTERM"/>
</dbReference>
<evidence type="ECO:0000313" key="8">
    <source>
        <dbReference type="Proteomes" id="UP001595962"/>
    </source>
</evidence>
<dbReference type="Pfam" id="PF03160">
    <property type="entry name" value="Calx-beta"/>
    <property type="match status" value="3"/>
</dbReference>